<evidence type="ECO:0008006" key="4">
    <source>
        <dbReference type="Google" id="ProtNLM"/>
    </source>
</evidence>
<dbReference type="InterPro" id="IPR036770">
    <property type="entry name" value="Ankyrin_rpt-contain_sf"/>
</dbReference>
<comment type="caution">
    <text evidence="2">The sequence shown here is derived from an EMBL/GenBank/DDBJ whole genome shotgun (WGS) entry which is preliminary data.</text>
</comment>
<dbReference type="GO" id="GO:0004620">
    <property type="term" value="F:phospholipase activity"/>
    <property type="evidence" value="ECO:0007669"/>
    <property type="project" value="TreeGrafter"/>
</dbReference>
<evidence type="ECO:0000256" key="1">
    <source>
        <dbReference type="SAM" id="MobiDB-lite"/>
    </source>
</evidence>
<organism evidence="2 3">
    <name type="scientific">Tetrabaena socialis</name>
    <dbReference type="NCBI Taxonomy" id="47790"/>
    <lineage>
        <taxon>Eukaryota</taxon>
        <taxon>Viridiplantae</taxon>
        <taxon>Chlorophyta</taxon>
        <taxon>core chlorophytes</taxon>
        <taxon>Chlorophyceae</taxon>
        <taxon>CS clade</taxon>
        <taxon>Chlamydomonadales</taxon>
        <taxon>Tetrabaenaceae</taxon>
        <taxon>Tetrabaena</taxon>
    </lineage>
</organism>
<feature type="region of interest" description="Disordered" evidence="1">
    <location>
        <begin position="1"/>
        <end position="38"/>
    </location>
</feature>
<reference evidence="2 3" key="1">
    <citation type="journal article" date="2017" name="Mol. Biol. Evol.">
        <title>The 4-celled Tetrabaena socialis nuclear genome reveals the essential components for genetic control of cell number at the origin of multicellularity in the volvocine lineage.</title>
        <authorList>
            <person name="Featherston J."/>
            <person name="Arakaki Y."/>
            <person name="Hanschen E.R."/>
            <person name="Ferris P.J."/>
            <person name="Michod R.E."/>
            <person name="Olson B.J.S.C."/>
            <person name="Nozaki H."/>
            <person name="Durand P.M."/>
        </authorList>
    </citation>
    <scope>NUCLEOTIDE SEQUENCE [LARGE SCALE GENOMIC DNA]</scope>
    <source>
        <strain evidence="2 3">NIES-571</strain>
    </source>
</reference>
<feature type="region of interest" description="Disordered" evidence="1">
    <location>
        <begin position="497"/>
        <end position="525"/>
    </location>
</feature>
<dbReference type="GO" id="GO:0030149">
    <property type="term" value="P:sphingolipid catabolic process"/>
    <property type="evidence" value="ECO:0007669"/>
    <property type="project" value="TreeGrafter"/>
</dbReference>
<dbReference type="GO" id="GO:0071944">
    <property type="term" value="C:cell periphery"/>
    <property type="evidence" value="ECO:0007669"/>
    <property type="project" value="TreeGrafter"/>
</dbReference>
<dbReference type="EMBL" id="PGGS01000437">
    <property type="protein sequence ID" value="PNH03987.1"/>
    <property type="molecule type" value="Genomic_DNA"/>
</dbReference>
<dbReference type="PANTHER" id="PTHR12393">
    <property type="entry name" value="SPHINGOMYELIN PHOSPHODIESTERASE RELATED"/>
    <property type="match status" value="1"/>
</dbReference>
<sequence length="525" mass="56996">MQRESQRPKKEGPGGPATPSETQQQQQQQEAASAAPDPARIWLPELVQRYARSLPCNEDRTVRLSQPVPRHAFVWRWGDVGAMRSFTRRQWSRLMCLTAGSGSIANLEVLLARNDGACELSNAVMSAAAGAGQLEVCRWLRQRGCPWDSFTLGAAAEGGHQDVCEWLLASGCPWSVWAAGRAARGGHVGLMDWLLLLRTGRPAGRVGCLIDLLSSVAAGCDLPTLQRLHSMNLLYAHSQLDEHCRDCVMAAAAGSLTADWRAKVEWLEGQGFPRTAKACVEAVKQPDWRGRLQWLQQRGYPLDTYAAAEAAAVGAVDALQLMLDSGVALGYPQVEYVCGRRGCRGGHLAVLQMLHARGFNIAERANAAQPLHVPVLAWLLETLGASKVLSVRLFRAAAEFGIMELMAWLYEQGCPWDESVFAAAAQAGCEAQLEWLAALGCPMGEEGEPYMRALRTGNLATLRCLQRLGCPWGPVLRSGAAQEAAAGQGARNEELRAWVQQQRQQHQLPTGDPRGGAGAGSSRRL</sequence>
<accession>A0A2J7ZUN0</accession>
<name>A0A2J7ZUN0_9CHLO</name>
<dbReference type="Gene3D" id="1.25.40.20">
    <property type="entry name" value="Ankyrin repeat-containing domain"/>
    <property type="match status" value="1"/>
</dbReference>
<dbReference type="GO" id="GO:0005783">
    <property type="term" value="C:endoplasmic reticulum"/>
    <property type="evidence" value="ECO:0007669"/>
    <property type="project" value="TreeGrafter"/>
</dbReference>
<feature type="compositionally biased region" description="Basic and acidic residues" evidence="1">
    <location>
        <begin position="1"/>
        <end position="12"/>
    </location>
</feature>
<dbReference type="GO" id="GO:0046513">
    <property type="term" value="P:ceramide biosynthetic process"/>
    <property type="evidence" value="ECO:0007669"/>
    <property type="project" value="TreeGrafter"/>
</dbReference>
<evidence type="ECO:0000313" key="3">
    <source>
        <dbReference type="Proteomes" id="UP000236333"/>
    </source>
</evidence>
<dbReference type="OrthoDB" id="63514at2759"/>
<feature type="compositionally biased region" description="Low complexity" evidence="1">
    <location>
        <begin position="17"/>
        <end position="35"/>
    </location>
</feature>
<dbReference type="Proteomes" id="UP000236333">
    <property type="component" value="Unassembled WGS sequence"/>
</dbReference>
<proteinExistence type="predicted"/>
<keyword evidence="3" id="KW-1185">Reference proteome</keyword>
<dbReference type="GO" id="GO:0016020">
    <property type="term" value="C:membrane"/>
    <property type="evidence" value="ECO:0007669"/>
    <property type="project" value="TreeGrafter"/>
</dbReference>
<dbReference type="PANTHER" id="PTHR12393:SF6">
    <property type="entry name" value="SPHINGOMYELIN PHOSPHODIESTERASE 2"/>
    <property type="match status" value="1"/>
</dbReference>
<evidence type="ECO:0000313" key="2">
    <source>
        <dbReference type="EMBL" id="PNH03987.1"/>
    </source>
</evidence>
<protein>
    <recommendedName>
        <fullName evidence="4">Ankyrin repeat domain-containing protein</fullName>
    </recommendedName>
</protein>
<gene>
    <name evidence="2" type="ORF">TSOC_009887</name>
</gene>
<dbReference type="AlphaFoldDB" id="A0A2J7ZUN0"/>
<dbReference type="SUPFAM" id="SSF48403">
    <property type="entry name" value="Ankyrin repeat"/>
    <property type="match status" value="1"/>
</dbReference>